<comment type="catalytic activity">
    <reaction evidence="13">
        <text>ATP + H2O = ADP + phosphate + H(+)</text>
        <dbReference type="Rhea" id="RHEA:13065"/>
        <dbReference type="ChEBI" id="CHEBI:15377"/>
        <dbReference type="ChEBI" id="CHEBI:15378"/>
        <dbReference type="ChEBI" id="CHEBI:30616"/>
        <dbReference type="ChEBI" id="CHEBI:43474"/>
        <dbReference type="ChEBI" id="CHEBI:456216"/>
        <dbReference type="EC" id="5.6.2.3"/>
    </reaction>
</comment>
<dbReference type="InterPro" id="IPR014013">
    <property type="entry name" value="Helic_SF1/SF2_ATP-bd_DinG/Rad3"/>
</dbReference>
<dbReference type="Pfam" id="PF00270">
    <property type="entry name" value="DEAD"/>
    <property type="match status" value="1"/>
</dbReference>
<dbReference type="GO" id="GO:0003677">
    <property type="term" value="F:DNA binding"/>
    <property type="evidence" value="ECO:0007669"/>
    <property type="project" value="UniProtKB-KW"/>
</dbReference>
<dbReference type="Pfam" id="PF06733">
    <property type="entry name" value="DEAD_2"/>
    <property type="match status" value="1"/>
</dbReference>
<evidence type="ECO:0000256" key="5">
    <source>
        <dbReference type="ARBA" id="ARBA00022806"/>
    </source>
</evidence>
<dbReference type="GO" id="GO:0005524">
    <property type="term" value="F:ATP binding"/>
    <property type="evidence" value="ECO:0007669"/>
    <property type="project" value="UniProtKB-KW"/>
</dbReference>
<keyword evidence="6" id="KW-0067">ATP-binding</keyword>
<dbReference type="GO" id="GO:0043139">
    <property type="term" value="F:5'-3' DNA helicase activity"/>
    <property type="evidence" value="ECO:0007669"/>
    <property type="project" value="UniProtKB-EC"/>
</dbReference>
<evidence type="ECO:0000256" key="3">
    <source>
        <dbReference type="ARBA" id="ARBA00022741"/>
    </source>
</evidence>
<dbReference type="EMBL" id="CCSB01000001">
    <property type="protein sequence ID" value="CDZ77031.1"/>
    <property type="molecule type" value="Genomic_DNA"/>
</dbReference>
<keyword evidence="10" id="KW-0413">Isomerase</keyword>
<dbReference type="SMART" id="SM00487">
    <property type="entry name" value="DEXDc"/>
    <property type="match status" value="1"/>
</dbReference>
<reference evidence="15 16" key="1">
    <citation type="submission" date="2014-06" db="EMBL/GenBank/DDBJ databases">
        <authorList>
            <person name="Urmite Genomes Urmite Genomes"/>
        </authorList>
    </citation>
    <scope>NUCLEOTIDE SEQUENCE [LARGE SCALE GENOMIC DNA]</scope>
</reference>
<dbReference type="InterPro" id="IPR027417">
    <property type="entry name" value="P-loop_NTPase"/>
</dbReference>
<dbReference type="RefSeq" id="WP_245614206.1">
    <property type="nucleotide sequence ID" value="NZ_CCVW01000001.1"/>
</dbReference>
<dbReference type="eggNOG" id="COG1199">
    <property type="taxonomic scope" value="Bacteria"/>
</dbReference>
<evidence type="ECO:0000256" key="4">
    <source>
        <dbReference type="ARBA" id="ARBA00022801"/>
    </source>
</evidence>
<keyword evidence="4" id="KW-0378">Hydrolase</keyword>
<dbReference type="SMART" id="SM00491">
    <property type="entry name" value="HELICc2"/>
    <property type="match status" value="1"/>
</dbReference>
<dbReference type="PANTHER" id="PTHR11472:SF34">
    <property type="entry name" value="REGULATOR OF TELOMERE ELONGATION HELICASE 1"/>
    <property type="match status" value="1"/>
</dbReference>
<dbReference type="PROSITE" id="PS51193">
    <property type="entry name" value="HELICASE_ATP_BIND_2"/>
    <property type="match status" value="1"/>
</dbReference>
<name>A0A078KVM0_9GAMM</name>
<comment type="similarity">
    <text evidence="11">Belongs to the helicase family. DinG subfamily.</text>
</comment>
<evidence type="ECO:0000256" key="11">
    <source>
        <dbReference type="ARBA" id="ARBA00038058"/>
    </source>
</evidence>
<evidence type="ECO:0000256" key="6">
    <source>
        <dbReference type="ARBA" id="ARBA00022840"/>
    </source>
</evidence>
<evidence type="ECO:0000313" key="15">
    <source>
        <dbReference type="EMBL" id="CDZ77031.1"/>
    </source>
</evidence>
<dbReference type="GO" id="GO:0051536">
    <property type="term" value="F:iron-sulfur cluster binding"/>
    <property type="evidence" value="ECO:0007669"/>
    <property type="project" value="UniProtKB-KW"/>
</dbReference>
<evidence type="ECO:0000256" key="10">
    <source>
        <dbReference type="ARBA" id="ARBA00023235"/>
    </source>
</evidence>
<dbReference type="Proteomes" id="UP000044071">
    <property type="component" value="Unassembled WGS sequence"/>
</dbReference>
<dbReference type="InterPro" id="IPR010614">
    <property type="entry name" value="RAD3-like_helicase_DEAD"/>
</dbReference>
<evidence type="ECO:0000256" key="2">
    <source>
        <dbReference type="ARBA" id="ARBA00022723"/>
    </source>
</evidence>
<dbReference type="GO" id="GO:0016818">
    <property type="term" value="F:hydrolase activity, acting on acid anhydrides, in phosphorus-containing anhydrides"/>
    <property type="evidence" value="ECO:0007669"/>
    <property type="project" value="InterPro"/>
</dbReference>
<dbReference type="SUPFAM" id="SSF52540">
    <property type="entry name" value="P-loop containing nucleoside triphosphate hydrolases"/>
    <property type="match status" value="2"/>
</dbReference>
<sequence>MGEVIELVDDVATHCQRALSDKGRLSTAIPGFVARQAQIELSTAIAEAIAEKSTLVAEAGTGTGKTFAYLLPCLLNGKKALISTATKTLQDQLFQKDLPMLVRALGLSVRVQNLKGRANYLCRHRIVLHAEEGRFVSPQCAQEILHVREKLPQLSDGERSELPEISEDSPVWPYVTSTVDNCLGSECEYYQDCFLVKARKRALDADVVVINHHLFFADSRLKEEGFGELLPGVDVVIFDEAHQLAEIAANFNGERIGTRQLRDLVDDLLREWPVLDLANQPLKQLSLQTDQVIDQLLLALPKSEERVAWEAIRSGKAFNEAWLALQALIDELLSCLNAAEPENNPGLNRCLKRLDDLRDLILHFEQSDQAQIRWVERFKHTLVFHSTPFEVAESFKALLERQQSAYVFTSATLTMASSFDCFTKPLGLTTAKTLSLPSPFDYQQQALLYLPRGLPDPKDARYYTLLLEKALPVIEACGGRCFFLFTSHRALKLVAQQLANTLNYPLLIQGEEAKPILLARFRQLGNAVLLGTATFWEGVDVKGEALSCVIIDKLPFANPFDPVVRGKMAYFKLRGLSGFDELSLPNAVLALKQGVGRLIRDASDRGVLMIADPRLTGREYGRHIFASLPSLPKTRDEQRVLTFIDELALKNESAGN</sequence>
<evidence type="ECO:0000256" key="7">
    <source>
        <dbReference type="ARBA" id="ARBA00023004"/>
    </source>
</evidence>
<evidence type="ECO:0000256" key="13">
    <source>
        <dbReference type="ARBA" id="ARBA00048954"/>
    </source>
</evidence>
<organism evidence="15 16">
    <name type="scientific">Legionella massiliensis</name>
    <dbReference type="NCBI Taxonomy" id="1034943"/>
    <lineage>
        <taxon>Bacteria</taxon>
        <taxon>Pseudomonadati</taxon>
        <taxon>Pseudomonadota</taxon>
        <taxon>Gammaproteobacteria</taxon>
        <taxon>Legionellales</taxon>
        <taxon>Legionellaceae</taxon>
        <taxon>Legionella</taxon>
    </lineage>
</organism>
<evidence type="ECO:0000256" key="9">
    <source>
        <dbReference type="ARBA" id="ARBA00023125"/>
    </source>
</evidence>
<evidence type="ECO:0000256" key="8">
    <source>
        <dbReference type="ARBA" id="ARBA00023014"/>
    </source>
</evidence>
<gene>
    <name evidence="15" type="primary">dinG</name>
    <name evidence="15" type="ORF">BN59_01310</name>
</gene>
<keyword evidence="8" id="KW-0411">Iron-sulfur</keyword>
<dbReference type="AlphaFoldDB" id="A0A078KVM0"/>
<dbReference type="GO" id="GO:0006281">
    <property type="term" value="P:DNA repair"/>
    <property type="evidence" value="ECO:0007669"/>
    <property type="project" value="TreeGrafter"/>
</dbReference>
<evidence type="ECO:0000256" key="12">
    <source>
        <dbReference type="ARBA" id="ARBA00044969"/>
    </source>
</evidence>
<dbReference type="Gene3D" id="3.40.50.300">
    <property type="entry name" value="P-loop containing nucleotide triphosphate hydrolases"/>
    <property type="match status" value="2"/>
</dbReference>
<accession>A0A078KVM0</accession>
<comment type="cofactor">
    <cofactor evidence="1">
        <name>[4Fe-4S] cluster</name>
        <dbReference type="ChEBI" id="CHEBI:49883"/>
    </cofactor>
</comment>
<protein>
    <recommendedName>
        <fullName evidence="12">DNA 5'-3' helicase</fullName>
        <ecNumber evidence="12">5.6.2.3</ecNumber>
    </recommendedName>
</protein>
<feature type="domain" description="Helicase ATP-binding" evidence="14">
    <location>
        <begin position="24"/>
        <end position="285"/>
    </location>
</feature>
<keyword evidence="2" id="KW-0479">Metal-binding</keyword>
<evidence type="ECO:0000256" key="1">
    <source>
        <dbReference type="ARBA" id="ARBA00001966"/>
    </source>
</evidence>
<dbReference type="InterPro" id="IPR006555">
    <property type="entry name" value="ATP-dep_Helicase_C"/>
</dbReference>
<keyword evidence="16" id="KW-1185">Reference proteome</keyword>
<dbReference type="Pfam" id="PF13307">
    <property type="entry name" value="Helicase_C_2"/>
    <property type="match status" value="1"/>
</dbReference>
<evidence type="ECO:0000259" key="14">
    <source>
        <dbReference type="PROSITE" id="PS51193"/>
    </source>
</evidence>
<dbReference type="GO" id="GO:0046872">
    <property type="term" value="F:metal ion binding"/>
    <property type="evidence" value="ECO:0007669"/>
    <property type="project" value="UniProtKB-KW"/>
</dbReference>
<keyword evidence="7" id="KW-0408">Iron</keyword>
<dbReference type="InterPro" id="IPR014001">
    <property type="entry name" value="Helicase_ATP-bd"/>
</dbReference>
<dbReference type="PANTHER" id="PTHR11472">
    <property type="entry name" value="DNA REPAIR DEAD HELICASE RAD3/XP-D SUBFAMILY MEMBER"/>
    <property type="match status" value="1"/>
</dbReference>
<dbReference type="EC" id="5.6.2.3" evidence="12"/>
<dbReference type="InterPro" id="IPR045028">
    <property type="entry name" value="DinG/Rad3-like"/>
</dbReference>
<evidence type="ECO:0000313" key="16">
    <source>
        <dbReference type="Proteomes" id="UP000044071"/>
    </source>
</evidence>
<dbReference type="InterPro" id="IPR011545">
    <property type="entry name" value="DEAD/DEAH_box_helicase_dom"/>
</dbReference>
<keyword evidence="9" id="KW-0238">DNA-binding</keyword>
<proteinExistence type="inferred from homology"/>
<dbReference type="STRING" id="1034943.BN59_01310"/>
<keyword evidence="3" id="KW-0547">Nucleotide-binding</keyword>
<keyword evidence="5" id="KW-0347">Helicase</keyword>